<evidence type="ECO:0000256" key="1">
    <source>
        <dbReference type="SAM" id="Phobius"/>
    </source>
</evidence>
<name>A0A0A9CV16_ARUDO</name>
<reference evidence="2" key="2">
    <citation type="journal article" date="2015" name="Data Brief">
        <title>Shoot transcriptome of the giant reed, Arundo donax.</title>
        <authorList>
            <person name="Barrero R.A."/>
            <person name="Guerrero F.D."/>
            <person name="Moolhuijzen P."/>
            <person name="Goolsby J.A."/>
            <person name="Tidwell J."/>
            <person name="Bellgard S.E."/>
            <person name="Bellgard M.I."/>
        </authorList>
    </citation>
    <scope>NUCLEOTIDE SEQUENCE</scope>
    <source>
        <tissue evidence="2">Shoot tissue taken approximately 20 cm above the soil surface</tissue>
    </source>
</reference>
<feature type="transmembrane region" description="Helical" evidence="1">
    <location>
        <begin position="56"/>
        <end position="73"/>
    </location>
</feature>
<reference evidence="2" key="1">
    <citation type="submission" date="2014-09" db="EMBL/GenBank/DDBJ databases">
        <authorList>
            <person name="Magalhaes I.L.F."/>
            <person name="Oliveira U."/>
            <person name="Santos F.R."/>
            <person name="Vidigal T.H.D.A."/>
            <person name="Brescovit A.D."/>
            <person name="Santos A.J."/>
        </authorList>
    </citation>
    <scope>NUCLEOTIDE SEQUENCE</scope>
    <source>
        <tissue evidence="2">Shoot tissue taken approximately 20 cm above the soil surface</tissue>
    </source>
</reference>
<dbReference type="EMBL" id="GBRH01222548">
    <property type="protein sequence ID" value="JAD75347.1"/>
    <property type="molecule type" value="Transcribed_RNA"/>
</dbReference>
<keyword evidence="1" id="KW-0472">Membrane</keyword>
<keyword evidence="1" id="KW-0812">Transmembrane</keyword>
<proteinExistence type="predicted"/>
<dbReference type="AlphaFoldDB" id="A0A0A9CV16"/>
<protein>
    <submittedName>
        <fullName evidence="2">Uncharacterized protein</fullName>
    </submittedName>
</protein>
<organism evidence="2">
    <name type="scientific">Arundo donax</name>
    <name type="common">Giant reed</name>
    <name type="synonym">Donax arundinaceus</name>
    <dbReference type="NCBI Taxonomy" id="35708"/>
    <lineage>
        <taxon>Eukaryota</taxon>
        <taxon>Viridiplantae</taxon>
        <taxon>Streptophyta</taxon>
        <taxon>Embryophyta</taxon>
        <taxon>Tracheophyta</taxon>
        <taxon>Spermatophyta</taxon>
        <taxon>Magnoliopsida</taxon>
        <taxon>Liliopsida</taxon>
        <taxon>Poales</taxon>
        <taxon>Poaceae</taxon>
        <taxon>PACMAD clade</taxon>
        <taxon>Arundinoideae</taxon>
        <taxon>Arundineae</taxon>
        <taxon>Arundo</taxon>
    </lineage>
</organism>
<sequence length="85" mass="9996">MVRVRLFLCPLFCTEVDWKLLLFFLHAARVFAFPLLLMDSYNKLLMFLDSLRCLAMQYLCPSIVINILSTSLFQSQTIIQQYRIG</sequence>
<accession>A0A0A9CV16</accession>
<keyword evidence="1" id="KW-1133">Transmembrane helix</keyword>
<evidence type="ECO:0000313" key="2">
    <source>
        <dbReference type="EMBL" id="JAD75347.1"/>
    </source>
</evidence>